<protein>
    <submittedName>
        <fullName evidence="2">Glutamate nmda receptor subunit-like protein</fullName>
    </submittedName>
</protein>
<name>A0A9D4NQV2_DERFA</name>
<feature type="transmembrane region" description="Helical" evidence="1">
    <location>
        <begin position="12"/>
        <end position="30"/>
    </location>
</feature>
<reference evidence="2" key="1">
    <citation type="submission" date="2020-06" db="EMBL/GenBank/DDBJ databases">
        <authorList>
            <person name="Ji K."/>
            <person name="Li J."/>
        </authorList>
    </citation>
    <scope>NUCLEOTIDE SEQUENCE</scope>
    <source>
        <strain evidence="2">JKM2019</strain>
        <tissue evidence="2">Whole body</tissue>
    </source>
</reference>
<keyword evidence="1" id="KW-0472">Membrane</keyword>
<dbReference type="AlphaFoldDB" id="A0A9D4NQV2"/>
<comment type="caution">
    <text evidence="2">The sequence shown here is derived from an EMBL/GenBank/DDBJ whole genome shotgun (WGS) entry which is preliminary data.</text>
</comment>
<keyword evidence="1" id="KW-0812">Transmembrane</keyword>
<accession>A0A9D4NQV2</accession>
<dbReference type="EMBL" id="SDOV01000008">
    <property type="protein sequence ID" value="KAH7637680.1"/>
    <property type="molecule type" value="Genomic_DNA"/>
</dbReference>
<dbReference type="PROSITE" id="PS51257">
    <property type="entry name" value="PROKAR_LIPOPROTEIN"/>
    <property type="match status" value="1"/>
</dbReference>
<evidence type="ECO:0000313" key="2">
    <source>
        <dbReference type="EMBL" id="KAH7637680.1"/>
    </source>
</evidence>
<keyword evidence="2" id="KW-0675">Receptor</keyword>
<keyword evidence="1" id="KW-1133">Transmembrane helix</keyword>
<organism evidence="2">
    <name type="scientific">Dermatophagoides farinae</name>
    <name type="common">American house dust mite</name>
    <dbReference type="NCBI Taxonomy" id="6954"/>
    <lineage>
        <taxon>Eukaryota</taxon>
        <taxon>Metazoa</taxon>
        <taxon>Ecdysozoa</taxon>
        <taxon>Arthropoda</taxon>
        <taxon>Chelicerata</taxon>
        <taxon>Arachnida</taxon>
        <taxon>Acari</taxon>
        <taxon>Acariformes</taxon>
        <taxon>Sarcoptiformes</taxon>
        <taxon>Astigmata</taxon>
        <taxon>Psoroptidia</taxon>
        <taxon>Analgoidea</taxon>
        <taxon>Pyroglyphidae</taxon>
        <taxon>Dermatophagoidinae</taxon>
        <taxon>Dermatophagoides</taxon>
    </lineage>
</organism>
<reference evidence="2" key="2">
    <citation type="journal article" date="2021" name="World Allergy Organ. J.">
        <title>Chromosome-level assembly of Dermatophagoides farinae genome and transcriptome reveals two novel allergens Der f 37 and Der f 39.</title>
        <authorList>
            <person name="Chen J."/>
            <person name="Cai Z."/>
            <person name="Fan D."/>
            <person name="Hu J."/>
            <person name="Hou Y."/>
            <person name="He Y."/>
            <person name="Zhang Z."/>
            <person name="Zhao Z."/>
            <person name="Gao P."/>
            <person name="Hu W."/>
            <person name="Sun J."/>
            <person name="Li J."/>
            <person name="Ji K."/>
        </authorList>
    </citation>
    <scope>NUCLEOTIDE SEQUENCE</scope>
    <source>
        <strain evidence="2">JKM2019</strain>
    </source>
</reference>
<gene>
    <name evidence="2" type="ORF">HUG17_8784</name>
</gene>
<dbReference type="Proteomes" id="UP000828236">
    <property type="component" value="Unassembled WGS sequence"/>
</dbReference>
<evidence type="ECO:0000256" key="1">
    <source>
        <dbReference type="SAM" id="Phobius"/>
    </source>
</evidence>
<sequence length="126" mass="15039">MSKPLDINQFMSAFLLLGCGILLTVILLALEHLYFSYCRRYLAKTEKADCFALVSLSLARSLKLNQKDQDICDRDWYVCDNVECEHRRRKILKELTIQRYRIQCLKLIENRQFQKYRSKETIDCSY</sequence>
<proteinExistence type="predicted"/>